<dbReference type="Proteomes" id="UP000283429">
    <property type="component" value="Unassembled WGS sequence"/>
</dbReference>
<comment type="caution">
    <text evidence="1">The sequence shown here is derived from an EMBL/GenBank/DDBJ whole genome shotgun (WGS) entry which is preliminary data.</text>
</comment>
<evidence type="ECO:0000313" key="1">
    <source>
        <dbReference type="EMBL" id="RHD77681.1"/>
    </source>
</evidence>
<dbReference type="EMBL" id="QSJM01000045">
    <property type="protein sequence ID" value="RHD77681.1"/>
    <property type="molecule type" value="Genomic_DNA"/>
</dbReference>
<evidence type="ECO:0000313" key="2">
    <source>
        <dbReference type="Proteomes" id="UP000283429"/>
    </source>
</evidence>
<proteinExistence type="predicted"/>
<accession>A0A414H3E9</accession>
<dbReference type="AlphaFoldDB" id="A0A414H3E9"/>
<organism evidence="1 2">
    <name type="scientific">Phocaeicola vulgatus</name>
    <name type="common">Bacteroides vulgatus</name>
    <dbReference type="NCBI Taxonomy" id="821"/>
    <lineage>
        <taxon>Bacteria</taxon>
        <taxon>Pseudomonadati</taxon>
        <taxon>Bacteroidota</taxon>
        <taxon>Bacteroidia</taxon>
        <taxon>Bacteroidales</taxon>
        <taxon>Bacteroidaceae</taxon>
        <taxon>Phocaeicola</taxon>
    </lineage>
</organism>
<name>A0A414H3E9_PHOVU</name>
<sequence length="236" mass="27047">MNDMNELTNKLQQVMMPKAALIAYEYRENRYGNGMHYLELHPINDRGRMEAAMPVTYEFMDSLVESYTDDRRNVPHGKIPANMLWCDTRKGHERYIWYNPPGKRQMFFAGSLNIPDGIFHVPGVIYKVSGGRLDIFSYKGEKPVENSPLFLAPFFNVTGSSVCLGNAALPPPEDMTFSKLLEYWEKRFWLSEFSHLGGNRNPTGSNLVSVTEKARANPFDENELNPMNKQLKDLLA</sequence>
<gene>
    <name evidence="1" type="ORF">DW783_14455</name>
</gene>
<protein>
    <submittedName>
        <fullName evidence="1">PRTRC system protein B</fullName>
    </submittedName>
</protein>
<reference evidence="1 2" key="1">
    <citation type="submission" date="2018-08" db="EMBL/GenBank/DDBJ databases">
        <title>A genome reference for cultivated species of the human gut microbiota.</title>
        <authorList>
            <person name="Zou Y."/>
            <person name="Xue W."/>
            <person name="Luo G."/>
        </authorList>
    </citation>
    <scope>NUCLEOTIDE SEQUENCE [LARGE SCALE GENOMIC DNA]</scope>
    <source>
        <strain evidence="1 2">AM30-40</strain>
    </source>
</reference>
<dbReference type="Pfam" id="PF14460">
    <property type="entry name" value="Prok-E2_D"/>
    <property type="match status" value="1"/>
</dbReference>
<dbReference type="InterPro" id="IPR032787">
    <property type="entry name" value="Prok-E2_D"/>
</dbReference>